<dbReference type="SUPFAM" id="SSF52058">
    <property type="entry name" value="L domain-like"/>
    <property type="match status" value="1"/>
</dbReference>
<dbReference type="PANTHER" id="PTHR21662:SF59">
    <property type="entry name" value="RECEPTOR PROTEIN-TYROSINE KINASE"/>
    <property type="match status" value="1"/>
</dbReference>
<feature type="chain" id="PRO_5001489935" description="Receptor L-domain domain-containing protein" evidence="1">
    <location>
        <begin position="34"/>
        <end position="197"/>
    </location>
</feature>
<reference evidence="4" key="1">
    <citation type="journal article" date="2015" name="Nat. Genet.">
        <title>The genome and transcriptome of the zoonotic hookworm Ancylostoma ceylanicum identify infection-specific gene families.</title>
        <authorList>
            <person name="Schwarz E.M."/>
            <person name="Hu Y."/>
            <person name="Antoshechkin I."/>
            <person name="Miller M.M."/>
            <person name="Sternberg P.W."/>
            <person name="Aroian R.V."/>
        </authorList>
    </citation>
    <scope>NUCLEOTIDE SEQUENCE</scope>
    <source>
        <strain evidence="4">HY135</strain>
    </source>
</reference>
<proteinExistence type="predicted"/>
<evidence type="ECO:0000256" key="1">
    <source>
        <dbReference type="SAM" id="SignalP"/>
    </source>
</evidence>
<dbReference type="InterPro" id="IPR053079">
    <property type="entry name" value="SPS2_domain"/>
</dbReference>
<evidence type="ECO:0000259" key="2">
    <source>
        <dbReference type="Pfam" id="PF01030"/>
    </source>
</evidence>
<dbReference type="PANTHER" id="PTHR21662">
    <property type="entry name" value="RECEPTOR PROTEIN-TYROSINE KINASE"/>
    <property type="match status" value="1"/>
</dbReference>
<gene>
    <name evidence="3" type="primary">Acey_s0180.g780</name>
    <name evidence="3" type="ORF">Y032_0180g780</name>
</gene>
<dbReference type="Pfam" id="PF01030">
    <property type="entry name" value="Recep_L_domain"/>
    <property type="match status" value="1"/>
</dbReference>
<dbReference type="OrthoDB" id="5864224at2759"/>
<dbReference type="Gene3D" id="3.80.20.20">
    <property type="entry name" value="Receptor L-domain"/>
    <property type="match status" value="1"/>
</dbReference>
<feature type="signal peptide" evidence="1">
    <location>
        <begin position="1"/>
        <end position="33"/>
    </location>
</feature>
<organism evidence="3 4">
    <name type="scientific">Ancylostoma ceylanicum</name>
    <dbReference type="NCBI Taxonomy" id="53326"/>
    <lineage>
        <taxon>Eukaryota</taxon>
        <taxon>Metazoa</taxon>
        <taxon>Ecdysozoa</taxon>
        <taxon>Nematoda</taxon>
        <taxon>Chromadorea</taxon>
        <taxon>Rhabditida</taxon>
        <taxon>Rhabditina</taxon>
        <taxon>Rhabditomorpha</taxon>
        <taxon>Strongyloidea</taxon>
        <taxon>Ancylostomatidae</taxon>
        <taxon>Ancylostomatinae</taxon>
        <taxon>Ancylostoma</taxon>
    </lineage>
</organism>
<dbReference type="EMBL" id="JARK01001516">
    <property type="protein sequence ID" value="EYB93598.1"/>
    <property type="molecule type" value="Genomic_DNA"/>
</dbReference>
<feature type="domain" description="Receptor L-domain" evidence="2">
    <location>
        <begin position="49"/>
        <end position="134"/>
    </location>
</feature>
<name>A0A016SSD9_9BILA</name>
<dbReference type="InterPro" id="IPR000494">
    <property type="entry name" value="Rcpt_L-dom"/>
</dbReference>
<dbReference type="InterPro" id="IPR036941">
    <property type="entry name" value="Rcpt_L-dom_sf"/>
</dbReference>
<keyword evidence="1" id="KW-0732">Signal</keyword>
<keyword evidence="4" id="KW-1185">Reference proteome</keyword>
<sequence length="197" mass="22637">MLGCVSNVRVKCWWDLLVAVLCSRLLLLKTCEGGIVDKRFLEKFQEEPECRVIVGDLVIKGLNANTTELEKLRRIERIEQGSLVFQQNIGYESMLFLRNLEVISHPDSPEPALQIANNYGMKFIGLPSLKTVKAADEDKAIEIYTYEEMPKSEKRRLRAVANKREVFTLGEKNIGQIRRAREEYSDNAVLGRFIFLE</sequence>
<accession>A0A016SSD9</accession>
<dbReference type="AlphaFoldDB" id="A0A016SSD9"/>
<protein>
    <recommendedName>
        <fullName evidence="2">Receptor L-domain domain-containing protein</fullName>
    </recommendedName>
</protein>
<dbReference type="Proteomes" id="UP000024635">
    <property type="component" value="Unassembled WGS sequence"/>
</dbReference>
<evidence type="ECO:0000313" key="3">
    <source>
        <dbReference type="EMBL" id="EYB93598.1"/>
    </source>
</evidence>
<comment type="caution">
    <text evidence="3">The sequence shown here is derived from an EMBL/GenBank/DDBJ whole genome shotgun (WGS) entry which is preliminary data.</text>
</comment>
<evidence type="ECO:0000313" key="4">
    <source>
        <dbReference type="Proteomes" id="UP000024635"/>
    </source>
</evidence>